<gene>
    <name evidence="1" type="ORF">PUN28_015520</name>
</gene>
<accession>A0AAW2EWP2</accession>
<comment type="caution">
    <text evidence="1">The sequence shown here is derived from an EMBL/GenBank/DDBJ whole genome shotgun (WGS) entry which is preliminary data.</text>
</comment>
<reference evidence="1 2" key="1">
    <citation type="submission" date="2023-03" db="EMBL/GenBank/DDBJ databases">
        <title>High recombination rates correlate with genetic variation in Cardiocondyla obscurior ants.</title>
        <authorList>
            <person name="Errbii M."/>
        </authorList>
    </citation>
    <scope>NUCLEOTIDE SEQUENCE [LARGE SCALE GENOMIC DNA]</scope>
    <source>
        <strain evidence="1">Alpha-2009</strain>
        <tissue evidence="1">Whole body</tissue>
    </source>
</reference>
<organism evidence="1 2">
    <name type="scientific">Cardiocondyla obscurior</name>
    <dbReference type="NCBI Taxonomy" id="286306"/>
    <lineage>
        <taxon>Eukaryota</taxon>
        <taxon>Metazoa</taxon>
        <taxon>Ecdysozoa</taxon>
        <taxon>Arthropoda</taxon>
        <taxon>Hexapoda</taxon>
        <taxon>Insecta</taxon>
        <taxon>Pterygota</taxon>
        <taxon>Neoptera</taxon>
        <taxon>Endopterygota</taxon>
        <taxon>Hymenoptera</taxon>
        <taxon>Apocrita</taxon>
        <taxon>Aculeata</taxon>
        <taxon>Formicoidea</taxon>
        <taxon>Formicidae</taxon>
        <taxon>Myrmicinae</taxon>
        <taxon>Cardiocondyla</taxon>
    </lineage>
</organism>
<dbReference type="EMBL" id="JADYXP020000017">
    <property type="protein sequence ID" value="KAL0107018.1"/>
    <property type="molecule type" value="Genomic_DNA"/>
</dbReference>
<keyword evidence="2" id="KW-1185">Reference proteome</keyword>
<name>A0AAW2EWP2_9HYME</name>
<sequence length="103" mass="11121">MPLDVTWAPLADLGALRVQYTEPRDSTTRITPALRCSLASNHQLGIETKYSPAGSQSARTEVLSFAFASDGIKVNNDNLYSSSFENLDALCASSPNGIIRTED</sequence>
<proteinExistence type="predicted"/>
<evidence type="ECO:0000313" key="1">
    <source>
        <dbReference type="EMBL" id="KAL0107018.1"/>
    </source>
</evidence>
<dbReference type="Proteomes" id="UP001430953">
    <property type="component" value="Unassembled WGS sequence"/>
</dbReference>
<dbReference type="AlphaFoldDB" id="A0AAW2EWP2"/>
<protein>
    <submittedName>
        <fullName evidence="1">Uncharacterized protein</fullName>
    </submittedName>
</protein>
<evidence type="ECO:0000313" key="2">
    <source>
        <dbReference type="Proteomes" id="UP001430953"/>
    </source>
</evidence>